<dbReference type="Proteomes" id="UP000054423">
    <property type="component" value="Unassembled WGS sequence"/>
</dbReference>
<protein>
    <submittedName>
        <fullName evidence="1">Uncharacterized protein</fullName>
    </submittedName>
</protein>
<proteinExistence type="predicted"/>
<gene>
    <name evidence="1" type="ORF">L917_03240</name>
</gene>
<organism evidence="1">
    <name type="scientific">Phytophthora nicotianae</name>
    <name type="common">Potato buckeye rot agent</name>
    <name type="synonym">Phytophthora parasitica</name>
    <dbReference type="NCBI Taxonomy" id="4792"/>
    <lineage>
        <taxon>Eukaryota</taxon>
        <taxon>Sar</taxon>
        <taxon>Stramenopiles</taxon>
        <taxon>Oomycota</taxon>
        <taxon>Peronosporomycetes</taxon>
        <taxon>Peronosporales</taxon>
        <taxon>Peronosporaceae</taxon>
        <taxon>Phytophthora</taxon>
    </lineage>
</organism>
<name>W2LTI9_PHYNI</name>
<dbReference type="AlphaFoldDB" id="W2LTI9"/>
<reference evidence="1" key="1">
    <citation type="submission" date="2013-11" db="EMBL/GenBank/DDBJ databases">
        <title>The Genome Sequence of Phytophthora parasitica CHvinca01.</title>
        <authorList>
            <consortium name="The Broad Institute Genomics Platform"/>
            <person name="Russ C."/>
            <person name="Tyler B."/>
            <person name="Panabieres F."/>
            <person name="Shan W."/>
            <person name="Tripathy S."/>
            <person name="Grunwald N."/>
            <person name="Machado M."/>
            <person name="Johnson C.S."/>
            <person name="Arredondo F."/>
            <person name="Hong C."/>
            <person name="Coffey M."/>
            <person name="Young S.K."/>
            <person name="Zeng Q."/>
            <person name="Gargeya S."/>
            <person name="Fitzgerald M."/>
            <person name="Abouelleil A."/>
            <person name="Alvarado L."/>
            <person name="Chapman S.B."/>
            <person name="Gainer-Dewar J."/>
            <person name="Goldberg J."/>
            <person name="Griggs A."/>
            <person name="Gujja S."/>
            <person name="Hansen M."/>
            <person name="Howarth C."/>
            <person name="Imamovic A."/>
            <person name="Ireland A."/>
            <person name="Larimer J."/>
            <person name="McCowan C."/>
            <person name="Murphy C."/>
            <person name="Pearson M."/>
            <person name="Poon T.W."/>
            <person name="Priest M."/>
            <person name="Roberts A."/>
            <person name="Saif S."/>
            <person name="Shea T."/>
            <person name="Sykes S."/>
            <person name="Wortman J."/>
            <person name="Nusbaum C."/>
            <person name="Birren B."/>
        </authorList>
    </citation>
    <scope>NUCLEOTIDE SEQUENCE [LARGE SCALE GENOMIC DNA]</scope>
    <source>
        <strain evidence="1">CHvinca01</strain>
    </source>
</reference>
<accession>W2LTI9</accession>
<sequence length="32" mass="3716">MTSTFTALVAMREDRHSDTKFTQGKLKESHMM</sequence>
<evidence type="ECO:0000313" key="1">
    <source>
        <dbReference type="EMBL" id="ETM00005.1"/>
    </source>
</evidence>
<dbReference type="EMBL" id="KI678209">
    <property type="protein sequence ID" value="ETM00005.1"/>
    <property type="molecule type" value="Genomic_DNA"/>
</dbReference>